<feature type="region of interest" description="Disordered" evidence="1">
    <location>
        <begin position="31"/>
        <end position="58"/>
    </location>
</feature>
<dbReference type="AlphaFoldDB" id="A0A927B321"/>
<proteinExistence type="predicted"/>
<dbReference type="Pfam" id="PF01391">
    <property type="entry name" value="Collagen"/>
    <property type="match status" value="1"/>
</dbReference>
<protein>
    <recommendedName>
        <fullName evidence="4">Collagen-like protein</fullName>
    </recommendedName>
</protein>
<organism evidence="2 3">
    <name type="scientific">Spirosoma validum</name>
    <dbReference type="NCBI Taxonomy" id="2771355"/>
    <lineage>
        <taxon>Bacteria</taxon>
        <taxon>Pseudomonadati</taxon>
        <taxon>Bacteroidota</taxon>
        <taxon>Cytophagia</taxon>
        <taxon>Cytophagales</taxon>
        <taxon>Cytophagaceae</taxon>
        <taxon>Spirosoma</taxon>
    </lineage>
</organism>
<evidence type="ECO:0000313" key="2">
    <source>
        <dbReference type="EMBL" id="MBD2754411.1"/>
    </source>
</evidence>
<evidence type="ECO:0000313" key="3">
    <source>
        <dbReference type="Proteomes" id="UP000653797"/>
    </source>
</evidence>
<dbReference type="Proteomes" id="UP000653797">
    <property type="component" value="Unassembled WGS sequence"/>
</dbReference>
<evidence type="ECO:0000256" key="1">
    <source>
        <dbReference type="SAM" id="MobiDB-lite"/>
    </source>
</evidence>
<dbReference type="RefSeq" id="WP_191040043.1">
    <property type="nucleotide sequence ID" value="NZ_JACXAA010000005.1"/>
</dbReference>
<accession>A0A927B321</accession>
<gene>
    <name evidence="2" type="ORF">IC230_16000</name>
</gene>
<evidence type="ECO:0008006" key="4">
    <source>
        <dbReference type="Google" id="ProtNLM"/>
    </source>
</evidence>
<name>A0A927B321_9BACT</name>
<keyword evidence="3" id="KW-1185">Reference proteome</keyword>
<dbReference type="InterPro" id="IPR008160">
    <property type="entry name" value="Collagen"/>
</dbReference>
<dbReference type="PROSITE" id="PS51257">
    <property type="entry name" value="PROKAR_LIPOPROTEIN"/>
    <property type="match status" value="1"/>
</dbReference>
<comment type="caution">
    <text evidence="2">The sequence shown here is derived from an EMBL/GenBank/DDBJ whole genome shotgun (WGS) entry which is preliminary data.</text>
</comment>
<reference evidence="2" key="1">
    <citation type="submission" date="2020-09" db="EMBL/GenBank/DDBJ databases">
        <authorList>
            <person name="Kim M.K."/>
        </authorList>
    </citation>
    <scope>NUCLEOTIDE SEQUENCE</scope>
    <source>
        <strain evidence="2">BT704</strain>
    </source>
</reference>
<sequence length="247" mass="26125">MKVRFSNLVQTGAGLATLLLMLVISCKGPEGPQGPAGPTGATGATGAAGATGPAGASGVAGATGPTGNANVVYTDWKAIDVNGTINKYPSRTQVDLSPASTDNTLLSTTAINQGLVYVYYKFGQLQNGQLVERITQNEVPFGRLKIPGRTTNNATDYTTYRITTDYLGQNYFKPMISLVTGSYSESTGQFNLISELVNQTDAFYRGLFTTLPQYRIMVVAGSTKSGRLGAVDYSNYAAVKEAYNLPD</sequence>
<dbReference type="EMBL" id="JACXAA010000005">
    <property type="protein sequence ID" value="MBD2754411.1"/>
    <property type="molecule type" value="Genomic_DNA"/>
</dbReference>
<feature type="compositionally biased region" description="Low complexity" evidence="1">
    <location>
        <begin position="36"/>
        <end position="58"/>
    </location>
</feature>